<evidence type="ECO:0000313" key="13">
    <source>
        <dbReference type="EMBL" id="CAI5438948.1"/>
    </source>
</evidence>
<dbReference type="GO" id="GO:0042800">
    <property type="term" value="F:histone H3K4 methyltransferase activity"/>
    <property type="evidence" value="ECO:0007669"/>
    <property type="project" value="TreeGrafter"/>
</dbReference>
<keyword evidence="7" id="KW-0862">Zinc</keyword>
<dbReference type="PROSITE" id="PS51215">
    <property type="entry name" value="AWS"/>
    <property type="match status" value="1"/>
</dbReference>
<evidence type="ECO:0000259" key="10">
    <source>
        <dbReference type="PROSITE" id="PS50280"/>
    </source>
</evidence>
<feature type="region of interest" description="Disordered" evidence="9">
    <location>
        <begin position="320"/>
        <end position="414"/>
    </location>
</feature>
<dbReference type="GO" id="GO:0005654">
    <property type="term" value="C:nucleoplasm"/>
    <property type="evidence" value="ECO:0007669"/>
    <property type="project" value="TreeGrafter"/>
</dbReference>
<keyword evidence="3" id="KW-0808">Transferase</keyword>
<dbReference type="PROSITE" id="PS51038">
    <property type="entry name" value="BAH"/>
    <property type="match status" value="1"/>
</dbReference>
<evidence type="ECO:0000256" key="2">
    <source>
        <dbReference type="ARBA" id="ARBA00022603"/>
    </source>
</evidence>
<dbReference type="OrthoDB" id="422362at2759"/>
<sequence length="1235" mass="139282">MSNSGTTYQRCYRPNNEEQQPSTSTSVPLRQVATTVPQPPPQLVPRGMPPRMVPVGSLVVGEKILLPAGIMRLQPSAISDGGTNATWQPQTPPVRMLGSFTPSFVPQPIQPRIYPNDSNAVRRTTTKVVQAIPFVTSTSQQTQQQPQFHIVQQPQQQKMIGTTNQSTWYLTPQQTSGTSTTVSINSTSSATPDSGIQSVPTSPPSPNFQQASVSNADGSFCEEKEDFTDMPLLVPADQEDDPIDIPSVSVPQQQQTPEAATETTSTGEDERVSHESECETSATSQAISITQNMDSDEIVNRLLELDPKKASIIATLIKQKIQPPRKRKSQQQQHDETEVSSTTPATPKPKKMKKRSPSPEEVVVTTSTDQEEPSTSDETILKTEEISPEVKLQSKKRAGRPASKIEKPEKNELSGEELEIQYRLAIQKRMEEAMQKEINLCIEEVSKLTLPKGGIKKNRMTWTKSLSSLKNRVSKSGMKKLANKMKEEDSTTRKNRVLPRRSRNDESPDNGNIEGRFNGEYEEISRSIASSEDIYKYWKSPSLACGCSKGACTSDVQCLNRALRVQCSSECTLTLCANKKFWKEDTSRLCVSSGPKSKRYLRSRISRKAGELLCEYAGEVITSKEAITRFSNSSDSRILAIGANLFIDSTKKGNVGRFVKHSCKPNSRLEVWSINGVYRAGIFTLYDIASNCEITIDKNHLLPLDSTCNCGVSECRKIVRAAKNSIIASAIPNDPPNGRFLSRSRRRTIDNAKRSSGLPNCLFKESSRSPSANIGMKKVFEAISFRVKNIDGSIPYKYLPQYNNLRSFLKTSNPDPVEFNSLVRKWLDVVDDDDIDRALIPIQNKWLNNEVIEKNKKRSRISSISSTTSIQSPTPSLIVGKHSDADLSYLESENPIGSYDPDDAWTNYKANANDNAVRCVCGILDEDGEMVQCDTCHFWLHIDCDSEYNGSDEYNCEFCIKKLSGRPNNDVILKSQPDVRFEDCIYYKALVNRRGIQVRLNETVYVNKQVPEDHKNLLRNLREETTSKKKGKSKNPYEFPIADTSKIRKQEFDRKNTRIFRVERLFVTPGNNRFVFGSFYAWPHETYVDTQRMFSQKEVFPTPLYETLPLDEVIGRCMVIDVETWCKGRPTVPLFKEDDVFLCEYQVAKNQRCFEKVPAKNRYPINTNSYVFNNFSKPKKVVRNFRPYSERTPSSTPSKNQKMVSPKEKDKKSSKIICQQQNNLKNIVDKLSRKK</sequence>
<dbReference type="Gene3D" id="2.170.270.10">
    <property type="entry name" value="SET domain"/>
    <property type="match status" value="1"/>
</dbReference>
<dbReference type="PANTHER" id="PTHR46147:SF3">
    <property type="entry name" value="HISTONE-LYSINE N-METHYLTRANSFERASE ASH1"/>
    <property type="match status" value="1"/>
</dbReference>
<evidence type="ECO:0000256" key="4">
    <source>
        <dbReference type="ARBA" id="ARBA00022691"/>
    </source>
</evidence>
<dbReference type="SMART" id="SM00570">
    <property type="entry name" value="AWS"/>
    <property type="match status" value="1"/>
</dbReference>
<dbReference type="PROSITE" id="PS01359">
    <property type="entry name" value="ZF_PHD_1"/>
    <property type="match status" value="1"/>
</dbReference>
<evidence type="ECO:0000259" key="12">
    <source>
        <dbReference type="PROSITE" id="PS51215"/>
    </source>
</evidence>
<dbReference type="InterPro" id="IPR001965">
    <property type="entry name" value="Znf_PHD"/>
</dbReference>
<proteinExistence type="predicted"/>
<feature type="compositionally biased region" description="Polar residues" evidence="9">
    <location>
        <begin position="1191"/>
        <end position="1203"/>
    </location>
</feature>
<feature type="compositionally biased region" description="Polar residues" evidence="9">
    <location>
        <begin position="17"/>
        <end position="28"/>
    </location>
</feature>
<feature type="compositionally biased region" description="Low complexity" evidence="9">
    <location>
        <begin position="246"/>
        <end position="264"/>
    </location>
</feature>
<feature type="domain" description="BAH" evidence="11">
    <location>
        <begin position="1037"/>
        <end position="1158"/>
    </location>
</feature>
<keyword evidence="14" id="KW-1185">Reference proteome</keyword>
<dbReference type="Pfam" id="PF00856">
    <property type="entry name" value="SET"/>
    <property type="match status" value="1"/>
</dbReference>
<evidence type="ECO:0000259" key="11">
    <source>
        <dbReference type="PROSITE" id="PS51038"/>
    </source>
</evidence>
<evidence type="ECO:0000256" key="5">
    <source>
        <dbReference type="ARBA" id="ARBA00022723"/>
    </source>
</evidence>
<dbReference type="GO" id="GO:0003682">
    <property type="term" value="F:chromatin binding"/>
    <property type="evidence" value="ECO:0007669"/>
    <property type="project" value="InterPro"/>
</dbReference>
<evidence type="ECO:0000256" key="1">
    <source>
        <dbReference type="ARBA" id="ARBA00004123"/>
    </source>
</evidence>
<feature type="region of interest" description="Disordered" evidence="9">
    <location>
        <begin position="170"/>
        <end position="213"/>
    </location>
</feature>
<comment type="subcellular location">
    <subcellularLocation>
        <location evidence="1">Nucleus</location>
    </subcellularLocation>
</comment>
<dbReference type="PANTHER" id="PTHR46147">
    <property type="entry name" value="HISTONE-LYSINE N-METHYLTRANSFERASE ASH1"/>
    <property type="match status" value="1"/>
</dbReference>
<evidence type="ECO:0008006" key="15">
    <source>
        <dbReference type="Google" id="ProtNLM"/>
    </source>
</evidence>
<dbReference type="GO" id="GO:0006355">
    <property type="term" value="P:regulation of DNA-templated transcription"/>
    <property type="evidence" value="ECO:0007669"/>
    <property type="project" value="TreeGrafter"/>
</dbReference>
<dbReference type="GO" id="GO:0008270">
    <property type="term" value="F:zinc ion binding"/>
    <property type="evidence" value="ECO:0007669"/>
    <property type="project" value="UniProtKB-KW"/>
</dbReference>
<keyword evidence="8" id="KW-0539">Nucleus</keyword>
<evidence type="ECO:0000256" key="9">
    <source>
        <dbReference type="SAM" id="MobiDB-lite"/>
    </source>
</evidence>
<feature type="domain" description="AWS" evidence="12">
    <location>
        <begin position="540"/>
        <end position="585"/>
    </location>
</feature>
<dbReference type="InterPro" id="IPR001025">
    <property type="entry name" value="BAH_dom"/>
</dbReference>
<dbReference type="Pfam" id="PF01426">
    <property type="entry name" value="BAH"/>
    <property type="match status" value="1"/>
</dbReference>
<keyword evidence="6" id="KW-0863">Zinc-finger</keyword>
<feature type="compositionally biased region" description="Polar residues" evidence="9">
    <location>
        <begin position="279"/>
        <end position="289"/>
    </location>
</feature>
<dbReference type="InterPro" id="IPR013083">
    <property type="entry name" value="Znf_RING/FYVE/PHD"/>
</dbReference>
<dbReference type="Gene3D" id="2.30.30.490">
    <property type="match status" value="1"/>
</dbReference>
<comment type="caution">
    <text evidence="13">The sequence shown here is derived from an EMBL/GenBank/DDBJ whole genome shotgun (WGS) entry which is preliminary data.</text>
</comment>
<evidence type="ECO:0000256" key="7">
    <source>
        <dbReference type="ARBA" id="ARBA00022833"/>
    </source>
</evidence>
<dbReference type="SMART" id="SM00317">
    <property type="entry name" value="SET"/>
    <property type="match status" value="1"/>
</dbReference>
<gene>
    <name evidence="13" type="ORF">CAMP_LOCUS1585</name>
</gene>
<accession>A0A9P1I5P0</accession>
<dbReference type="GO" id="GO:0032259">
    <property type="term" value="P:methylation"/>
    <property type="evidence" value="ECO:0007669"/>
    <property type="project" value="UniProtKB-KW"/>
</dbReference>
<dbReference type="SUPFAM" id="SSF82199">
    <property type="entry name" value="SET domain"/>
    <property type="match status" value="1"/>
</dbReference>
<feature type="region of interest" description="Disordered" evidence="9">
    <location>
        <begin position="1186"/>
        <end position="1216"/>
    </location>
</feature>
<evidence type="ECO:0000256" key="8">
    <source>
        <dbReference type="ARBA" id="ARBA00023242"/>
    </source>
</evidence>
<keyword evidence="5" id="KW-0479">Metal-binding</keyword>
<dbReference type="SMART" id="SM00439">
    <property type="entry name" value="BAH"/>
    <property type="match status" value="1"/>
</dbReference>
<evidence type="ECO:0000313" key="14">
    <source>
        <dbReference type="Proteomes" id="UP001152747"/>
    </source>
</evidence>
<reference evidence="13" key="1">
    <citation type="submission" date="2022-11" db="EMBL/GenBank/DDBJ databases">
        <authorList>
            <person name="Kikuchi T."/>
        </authorList>
    </citation>
    <scope>NUCLEOTIDE SEQUENCE</scope>
    <source>
        <strain evidence="13">PS1010</strain>
    </source>
</reference>
<feature type="region of interest" description="Disordered" evidence="9">
    <location>
        <begin position="137"/>
        <end position="156"/>
    </location>
</feature>
<dbReference type="InterPro" id="IPR019786">
    <property type="entry name" value="Zinc_finger_PHD-type_CS"/>
</dbReference>
<dbReference type="SUPFAM" id="SSF57903">
    <property type="entry name" value="FYVE/PHD zinc finger"/>
    <property type="match status" value="1"/>
</dbReference>
<dbReference type="InterPro" id="IPR001214">
    <property type="entry name" value="SET_dom"/>
</dbReference>
<feature type="region of interest" description="Disordered" evidence="9">
    <location>
        <begin position="477"/>
        <end position="516"/>
    </location>
</feature>
<dbReference type="AlphaFoldDB" id="A0A9P1I5P0"/>
<dbReference type="PROSITE" id="PS50280">
    <property type="entry name" value="SET"/>
    <property type="match status" value="1"/>
</dbReference>
<feature type="compositionally biased region" description="Basic and acidic residues" evidence="9">
    <location>
        <begin position="268"/>
        <end position="277"/>
    </location>
</feature>
<feature type="domain" description="SET" evidence="10">
    <location>
        <begin position="587"/>
        <end position="699"/>
    </location>
</feature>
<feature type="compositionally biased region" description="Basic and acidic residues" evidence="9">
    <location>
        <begin position="403"/>
        <end position="413"/>
    </location>
</feature>
<feature type="region of interest" description="Disordered" evidence="9">
    <location>
        <begin position="1"/>
        <end position="30"/>
    </location>
</feature>
<feature type="region of interest" description="Disordered" evidence="9">
    <location>
        <begin position="234"/>
        <end position="289"/>
    </location>
</feature>
<dbReference type="EMBL" id="CANHGI010000001">
    <property type="protein sequence ID" value="CAI5438948.1"/>
    <property type="molecule type" value="Genomic_DNA"/>
</dbReference>
<dbReference type="InterPro" id="IPR043151">
    <property type="entry name" value="BAH_sf"/>
</dbReference>
<evidence type="ECO:0000256" key="6">
    <source>
        <dbReference type="ARBA" id="ARBA00022771"/>
    </source>
</evidence>
<protein>
    <recommendedName>
        <fullName evidence="15">SET domain-containing protein</fullName>
    </recommendedName>
</protein>
<dbReference type="Proteomes" id="UP001152747">
    <property type="component" value="Unassembled WGS sequence"/>
</dbReference>
<keyword evidence="2" id="KW-0489">Methyltransferase</keyword>
<dbReference type="InterPro" id="IPR011011">
    <property type="entry name" value="Znf_FYVE_PHD"/>
</dbReference>
<evidence type="ECO:0000256" key="3">
    <source>
        <dbReference type="ARBA" id="ARBA00022679"/>
    </source>
</evidence>
<dbReference type="SMART" id="SM00249">
    <property type="entry name" value="PHD"/>
    <property type="match status" value="1"/>
</dbReference>
<name>A0A9P1I5P0_9PELO</name>
<feature type="compositionally biased region" description="Low complexity" evidence="9">
    <location>
        <begin position="175"/>
        <end position="191"/>
    </location>
</feature>
<keyword evidence="4" id="KW-0949">S-adenosyl-L-methionine</keyword>
<dbReference type="InterPro" id="IPR006560">
    <property type="entry name" value="AWS_dom"/>
</dbReference>
<organism evidence="13 14">
    <name type="scientific">Caenorhabditis angaria</name>
    <dbReference type="NCBI Taxonomy" id="860376"/>
    <lineage>
        <taxon>Eukaryota</taxon>
        <taxon>Metazoa</taxon>
        <taxon>Ecdysozoa</taxon>
        <taxon>Nematoda</taxon>
        <taxon>Chromadorea</taxon>
        <taxon>Rhabditida</taxon>
        <taxon>Rhabditina</taxon>
        <taxon>Rhabditomorpha</taxon>
        <taxon>Rhabditoidea</taxon>
        <taxon>Rhabditidae</taxon>
        <taxon>Peloderinae</taxon>
        <taxon>Caenorhabditis</taxon>
    </lineage>
</organism>
<dbReference type="Gene3D" id="3.30.40.10">
    <property type="entry name" value="Zinc/RING finger domain, C3HC4 (zinc finger)"/>
    <property type="match status" value="1"/>
</dbReference>
<dbReference type="InterPro" id="IPR046341">
    <property type="entry name" value="SET_dom_sf"/>
</dbReference>